<protein>
    <submittedName>
        <fullName evidence="2">Uncharacterized protein</fullName>
    </submittedName>
</protein>
<proteinExistence type="predicted"/>
<dbReference type="AlphaFoldDB" id="Q6KA97"/>
<name>Q6KA97_ORYSJ</name>
<reference evidence="3" key="2">
    <citation type="journal article" date="2008" name="Nucleic Acids Res.">
        <title>The rice annotation project database (RAP-DB): 2008 update.</title>
        <authorList>
            <consortium name="The rice annotation project (RAP)"/>
        </authorList>
    </citation>
    <scope>GENOME REANNOTATION</scope>
    <source>
        <strain evidence="3">cv. Nipponbare</strain>
    </source>
</reference>
<organism evidence="2 3">
    <name type="scientific">Oryza sativa subsp. japonica</name>
    <name type="common">Rice</name>
    <dbReference type="NCBI Taxonomy" id="39947"/>
    <lineage>
        <taxon>Eukaryota</taxon>
        <taxon>Viridiplantae</taxon>
        <taxon>Streptophyta</taxon>
        <taxon>Embryophyta</taxon>
        <taxon>Tracheophyta</taxon>
        <taxon>Spermatophyta</taxon>
        <taxon>Magnoliopsida</taxon>
        <taxon>Liliopsida</taxon>
        <taxon>Poales</taxon>
        <taxon>Poaceae</taxon>
        <taxon>BOP clade</taxon>
        <taxon>Oryzoideae</taxon>
        <taxon>Oryzeae</taxon>
        <taxon>Oryzinae</taxon>
        <taxon>Oryza</taxon>
        <taxon>Oryza sativa</taxon>
    </lineage>
</organism>
<accession>Q6KA97</accession>
<sequence>MEKRSCLDSFVRRSRPPSAGVIDLRGGAGPRSRLHSNLTKEAMATKEEDTEEVMFENKFTRYRKGALVGTKSGFAFIVYPMPSVGYFDDPLVARRDQASALGAEGKGKMGKAYMSQKKGVKAGGRARGRGAK</sequence>
<dbReference type="HOGENOM" id="CLU_2444714_0_0_1"/>
<feature type="region of interest" description="Disordered" evidence="1">
    <location>
        <begin position="106"/>
        <end position="132"/>
    </location>
</feature>
<reference evidence="3" key="1">
    <citation type="journal article" date="2005" name="Nature">
        <title>The map-based sequence of the rice genome.</title>
        <authorList>
            <consortium name="International rice genome sequencing project (IRGSP)"/>
            <person name="Matsumoto T."/>
            <person name="Wu J."/>
            <person name="Kanamori H."/>
            <person name="Katayose Y."/>
            <person name="Fujisawa M."/>
            <person name="Namiki N."/>
            <person name="Mizuno H."/>
            <person name="Yamamoto K."/>
            <person name="Antonio B.A."/>
            <person name="Baba T."/>
            <person name="Sakata K."/>
            <person name="Nagamura Y."/>
            <person name="Aoki H."/>
            <person name="Arikawa K."/>
            <person name="Arita K."/>
            <person name="Bito T."/>
            <person name="Chiden Y."/>
            <person name="Fujitsuka N."/>
            <person name="Fukunaka R."/>
            <person name="Hamada M."/>
            <person name="Harada C."/>
            <person name="Hayashi A."/>
            <person name="Hijishita S."/>
            <person name="Honda M."/>
            <person name="Hosokawa S."/>
            <person name="Ichikawa Y."/>
            <person name="Idonuma A."/>
            <person name="Iijima M."/>
            <person name="Ikeda M."/>
            <person name="Ikeno M."/>
            <person name="Ito K."/>
            <person name="Ito S."/>
            <person name="Ito T."/>
            <person name="Ito Y."/>
            <person name="Ito Y."/>
            <person name="Iwabuchi A."/>
            <person name="Kamiya K."/>
            <person name="Karasawa W."/>
            <person name="Kurita K."/>
            <person name="Katagiri S."/>
            <person name="Kikuta A."/>
            <person name="Kobayashi H."/>
            <person name="Kobayashi N."/>
            <person name="Machita K."/>
            <person name="Maehara T."/>
            <person name="Masukawa M."/>
            <person name="Mizubayashi T."/>
            <person name="Mukai Y."/>
            <person name="Nagasaki H."/>
            <person name="Nagata Y."/>
            <person name="Naito S."/>
            <person name="Nakashima M."/>
            <person name="Nakama Y."/>
            <person name="Nakamichi Y."/>
            <person name="Nakamura M."/>
            <person name="Meguro A."/>
            <person name="Negishi M."/>
            <person name="Ohta I."/>
            <person name="Ohta T."/>
            <person name="Okamoto M."/>
            <person name="Ono N."/>
            <person name="Saji S."/>
            <person name="Sakaguchi M."/>
            <person name="Sakai K."/>
            <person name="Shibata M."/>
            <person name="Shimokawa T."/>
            <person name="Song J."/>
            <person name="Takazaki Y."/>
            <person name="Terasawa K."/>
            <person name="Tsugane M."/>
            <person name="Tsuji K."/>
            <person name="Ueda S."/>
            <person name="Waki K."/>
            <person name="Yamagata H."/>
            <person name="Yamamoto M."/>
            <person name="Yamamoto S."/>
            <person name="Yamane H."/>
            <person name="Yoshiki S."/>
            <person name="Yoshihara R."/>
            <person name="Yukawa K."/>
            <person name="Zhong H."/>
            <person name="Yano M."/>
            <person name="Yuan Q."/>
            <person name="Ouyang S."/>
            <person name="Liu J."/>
            <person name="Jones K.M."/>
            <person name="Gansberger K."/>
            <person name="Moffat K."/>
            <person name="Hill J."/>
            <person name="Bera J."/>
            <person name="Fadrosh D."/>
            <person name="Jin S."/>
            <person name="Johri S."/>
            <person name="Kim M."/>
            <person name="Overton L."/>
            <person name="Reardon M."/>
            <person name="Tsitrin T."/>
            <person name="Vuong H."/>
            <person name="Weaver B."/>
            <person name="Ciecko A."/>
            <person name="Tallon L."/>
            <person name="Jackson J."/>
            <person name="Pai G."/>
            <person name="Aken S.V."/>
            <person name="Utterback T."/>
            <person name="Reidmuller S."/>
            <person name="Feldblyum T."/>
            <person name="Hsiao J."/>
            <person name="Zismann V."/>
            <person name="Iobst S."/>
            <person name="de Vazeille A.R."/>
            <person name="Buell C.R."/>
            <person name="Ying K."/>
            <person name="Li Y."/>
            <person name="Lu T."/>
            <person name="Huang Y."/>
            <person name="Zhao Q."/>
            <person name="Feng Q."/>
            <person name="Zhang L."/>
            <person name="Zhu J."/>
            <person name="Weng Q."/>
            <person name="Mu J."/>
            <person name="Lu Y."/>
            <person name="Fan D."/>
            <person name="Liu Y."/>
            <person name="Guan J."/>
            <person name="Zhang Y."/>
            <person name="Yu S."/>
            <person name="Liu X."/>
            <person name="Zhang Y."/>
            <person name="Hong G."/>
            <person name="Han B."/>
            <person name="Choisne N."/>
            <person name="Demange N."/>
            <person name="Orjeda G."/>
            <person name="Samain S."/>
            <person name="Cattolico L."/>
            <person name="Pelletier E."/>
            <person name="Couloux A."/>
            <person name="Segurens B."/>
            <person name="Wincker P."/>
            <person name="D'Hont A."/>
            <person name="Scarpelli C."/>
            <person name="Weissenbach J."/>
            <person name="Salanoubat M."/>
            <person name="Quetier F."/>
            <person name="Yu Y."/>
            <person name="Kim H.R."/>
            <person name="Rambo T."/>
            <person name="Currie J."/>
            <person name="Collura K."/>
            <person name="Luo M."/>
            <person name="Yang T."/>
            <person name="Ammiraju J.S.S."/>
            <person name="Engler F."/>
            <person name="Soderlund C."/>
            <person name="Wing R.A."/>
            <person name="Palmer L.E."/>
            <person name="de la Bastide M."/>
            <person name="Spiegel L."/>
            <person name="Nascimento L."/>
            <person name="Zutavern T."/>
            <person name="O'Shaughnessy A."/>
            <person name="Dike S."/>
            <person name="Dedhia N."/>
            <person name="Preston R."/>
            <person name="Balija V."/>
            <person name="McCombie W.R."/>
            <person name="Chow T."/>
            <person name="Chen H."/>
            <person name="Chung M."/>
            <person name="Chen C."/>
            <person name="Shaw J."/>
            <person name="Wu H."/>
            <person name="Hsiao K."/>
            <person name="Chao Y."/>
            <person name="Chu M."/>
            <person name="Cheng C."/>
            <person name="Hour A."/>
            <person name="Lee P."/>
            <person name="Lin S."/>
            <person name="Lin Y."/>
            <person name="Liou J."/>
            <person name="Liu S."/>
            <person name="Hsing Y."/>
            <person name="Raghuvanshi S."/>
            <person name="Mohanty A."/>
            <person name="Bharti A.K."/>
            <person name="Gaur A."/>
            <person name="Gupta V."/>
            <person name="Kumar D."/>
            <person name="Ravi V."/>
            <person name="Vij S."/>
            <person name="Kapur A."/>
            <person name="Khurana P."/>
            <person name="Khurana P."/>
            <person name="Khurana J.P."/>
            <person name="Tyagi A.K."/>
            <person name="Gaikwad K."/>
            <person name="Singh A."/>
            <person name="Dalal V."/>
            <person name="Srivastava S."/>
            <person name="Dixit A."/>
            <person name="Pal A.K."/>
            <person name="Ghazi I.A."/>
            <person name="Yadav M."/>
            <person name="Pandit A."/>
            <person name="Bhargava A."/>
            <person name="Sureshbabu K."/>
            <person name="Batra K."/>
            <person name="Sharma T.R."/>
            <person name="Mohapatra T."/>
            <person name="Singh N.K."/>
            <person name="Messing J."/>
            <person name="Nelson A.B."/>
            <person name="Fuks G."/>
            <person name="Kavchok S."/>
            <person name="Keizer G."/>
            <person name="Linton E."/>
            <person name="Llaca V."/>
            <person name="Song R."/>
            <person name="Tanyolac B."/>
            <person name="Young S."/>
            <person name="Ho-Il K."/>
            <person name="Hahn J.H."/>
            <person name="Sangsakoo G."/>
            <person name="Vanavichit A."/>
            <person name="de Mattos Luiz.A.T."/>
            <person name="Zimmer P.D."/>
            <person name="Malone G."/>
            <person name="Dellagostin O."/>
            <person name="de Oliveira A.C."/>
            <person name="Bevan M."/>
            <person name="Bancroft I."/>
            <person name="Minx P."/>
            <person name="Cordum H."/>
            <person name="Wilson R."/>
            <person name="Cheng Z."/>
            <person name="Jin W."/>
            <person name="Jiang J."/>
            <person name="Leong S.A."/>
            <person name="Iwama H."/>
            <person name="Gojobori T."/>
            <person name="Itoh T."/>
            <person name="Niimura Y."/>
            <person name="Fujii Y."/>
            <person name="Habara T."/>
            <person name="Sakai H."/>
            <person name="Sato Y."/>
            <person name="Wilson G."/>
            <person name="Kumar K."/>
            <person name="McCouch S."/>
            <person name="Juretic N."/>
            <person name="Hoen D."/>
            <person name="Wright S."/>
            <person name="Bruskiewich R."/>
            <person name="Bureau T."/>
            <person name="Miyao A."/>
            <person name="Hirochika H."/>
            <person name="Nishikawa T."/>
            <person name="Kadowaki K."/>
            <person name="Sugiura M."/>
            <person name="Burr B."/>
            <person name="Sasaki T."/>
        </authorList>
    </citation>
    <scope>NUCLEOTIDE SEQUENCE [LARGE SCALE GENOMIC DNA]</scope>
    <source>
        <strain evidence="3">cv. Nipponbare</strain>
    </source>
</reference>
<feature type="compositionally biased region" description="Basic residues" evidence="1">
    <location>
        <begin position="118"/>
        <end position="132"/>
    </location>
</feature>
<evidence type="ECO:0000256" key="1">
    <source>
        <dbReference type="SAM" id="MobiDB-lite"/>
    </source>
</evidence>
<dbReference type="EMBL" id="AP003989">
    <property type="protein sequence ID" value="BAD22874.1"/>
    <property type="molecule type" value="Genomic_DNA"/>
</dbReference>
<evidence type="ECO:0000313" key="2">
    <source>
        <dbReference type="EMBL" id="BAD22874.1"/>
    </source>
</evidence>
<gene>
    <name evidence="2" type="primary">OJ1063_D06.23</name>
</gene>
<dbReference type="Proteomes" id="UP000000763">
    <property type="component" value="Chromosome 2"/>
</dbReference>
<evidence type="ECO:0000313" key="3">
    <source>
        <dbReference type="Proteomes" id="UP000000763"/>
    </source>
</evidence>